<dbReference type="PANTHER" id="PTHR13774:SF32">
    <property type="entry name" value="ANTISENSE-ENHANCING SEQUENCE 1"/>
    <property type="match status" value="1"/>
</dbReference>
<dbReference type="InterPro" id="IPR003719">
    <property type="entry name" value="Phenazine_PhzF-like"/>
</dbReference>
<evidence type="ECO:0000313" key="2">
    <source>
        <dbReference type="EMBL" id="TLQ47174.1"/>
    </source>
</evidence>
<protein>
    <submittedName>
        <fullName evidence="2">PhzF family phenazine biosynthesis protein</fullName>
    </submittedName>
</protein>
<dbReference type="AlphaFoldDB" id="A0A5R9EH63"/>
<evidence type="ECO:0000313" key="3">
    <source>
        <dbReference type="Proteomes" id="UP000305921"/>
    </source>
</evidence>
<dbReference type="Pfam" id="PF02567">
    <property type="entry name" value="PhzC-PhzF"/>
    <property type="match status" value="1"/>
</dbReference>
<gene>
    <name evidence="2" type="ORF">FEF34_33185</name>
</gene>
<organism evidence="2 3">
    <name type="scientific">Streptomyces marianii</name>
    <dbReference type="NCBI Taxonomy" id="1817406"/>
    <lineage>
        <taxon>Bacteria</taxon>
        <taxon>Bacillati</taxon>
        <taxon>Actinomycetota</taxon>
        <taxon>Actinomycetes</taxon>
        <taxon>Kitasatosporales</taxon>
        <taxon>Streptomycetaceae</taxon>
        <taxon>Streptomyces</taxon>
    </lineage>
</organism>
<dbReference type="GO" id="GO:0016853">
    <property type="term" value="F:isomerase activity"/>
    <property type="evidence" value="ECO:0007669"/>
    <property type="project" value="TreeGrafter"/>
</dbReference>
<dbReference type="PANTHER" id="PTHR13774">
    <property type="entry name" value="PHENAZINE BIOSYNTHESIS PROTEIN"/>
    <property type="match status" value="1"/>
</dbReference>
<dbReference type="PIRSF" id="PIRSF016184">
    <property type="entry name" value="PhzC_PhzF"/>
    <property type="match status" value="1"/>
</dbReference>
<dbReference type="EMBL" id="VAWE01000001">
    <property type="protein sequence ID" value="TLQ47174.1"/>
    <property type="molecule type" value="Genomic_DNA"/>
</dbReference>
<proteinExistence type="predicted"/>
<dbReference type="OrthoDB" id="9788221at2"/>
<keyword evidence="3" id="KW-1185">Reference proteome</keyword>
<comment type="caution">
    <text evidence="2">The sequence shown here is derived from an EMBL/GenBank/DDBJ whole genome shotgun (WGS) entry which is preliminary data.</text>
</comment>
<evidence type="ECO:0000256" key="1">
    <source>
        <dbReference type="PIRSR" id="PIRSR016184-1"/>
    </source>
</evidence>
<name>A0A5R9EH63_9ACTN</name>
<dbReference type="Proteomes" id="UP000305921">
    <property type="component" value="Unassembled WGS sequence"/>
</dbReference>
<feature type="active site" evidence="1">
    <location>
        <position position="54"/>
    </location>
</feature>
<dbReference type="Gene3D" id="3.10.310.10">
    <property type="entry name" value="Diaminopimelate Epimerase, Chain A, domain 1"/>
    <property type="match status" value="2"/>
</dbReference>
<sequence>MTSAPASPRTRAFSQVDVFADGPLLGNPVAVVLDGEGISDEDMARLANWTNLSETTFVVPPSSGEADYGLRIFTPGGEIPFAGHPTLGSAHAWLEAGGVPRSPGKLVQECPLGLIEVRRSGTGLSFRAPDLKRDGPLDSTHLDRIARGLAISRERIVAHQWVDNGPGWAAVQLATAGEVLALDPDDRRMGDLMLGVVGAYPEGSPVAFEVRAFAMPAGVPEDPVTGSLHAGIAQWLIRTGAAPRRYRAGQGGRLGRQGMVTIEAQDAEVWVGGRSITCVRGVLAHIL</sequence>
<accession>A0A5R9EH63</accession>
<dbReference type="SUPFAM" id="SSF54506">
    <property type="entry name" value="Diaminopimelate epimerase-like"/>
    <property type="match status" value="1"/>
</dbReference>
<dbReference type="NCBIfam" id="TIGR00654">
    <property type="entry name" value="PhzF_family"/>
    <property type="match status" value="1"/>
</dbReference>
<dbReference type="GO" id="GO:0005737">
    <property type="term" value="C:cytoplasm"/>
    <property type="evidence" value="ECO:0007669"/>
    <property type="project" value="TreeGrafter"/>
</dbReference>
<reference evidence="2 3" key="1">
    <citation type="submission" date="2019-05" db="EMBL/GenBank/DDBJ databases">
        <title>Streptomyces marianii sp. nov., a novel marine actinomycete from southern coast of India.</title>
        <authorList>
            <person name="Iniyan A.M."/>
            <person name="Wink J."/>
            <person name="Ramprasad E."/>
            <person name="Ramana C.V."/>
            <person name="Bunk B."/>
            <person name="Sproer C."/>
            <person name="Joseph F.-J.R.S."/>
            <person name="Vincent S.G.P."/>
        </authorList>
    </citation>
    <scope>NUCLEOTIDE SEQUENCE [LARGE SCALE GENOMIC DNA]</scope>
    <source>
        <strain evidence="2 3">ICN19</strain>
    </source>
</reference>
<dbReference type="RefSeq" id="WP_138056459.1">
    <property type="nucleotide sequence ID" value="NZ_VAWE01000001.1"/>
</dbReference>